<comment type="caution">
    <text evidence="7">The sequence shown here is derived from an EMBL/GenBank/DDBJ whole genome shotgun (WGS) entry which is preliminary data.</text>
</comment>
<dbReference type="Pfam" id="PF00719">
    <property type="entry name" value="Pyrophosphatase"/>
    <property type="match status" value="1"/>
</dbReference>
<dbReference type="EMBL" id="MKKU01000166">
    <property type="protein sequence ID" value="RNF20998.1"/>
    <property type="molecule type" value="Genomic_DNA"/>
</dbReference>
<dbReference type="GO" id="GO:0004427">
    <property type="term" value="F:inorganic diphosphate phosphatase activity"/>
    <property type="evidence" value="ECO:0007669"/>
    <property type="project" value="UniProtKB-EC"/>
</dbReference>
<dbReference type="EC" id="3.6.1.1" evidence="3"/>
<dbReference type="InterPro" id="IPR036649">
    <property type="entry name" value="Pyrophosphatase_sf"/>
</dbReference>
<gene>
    <name evidence="7" type="ORF">Tco025E_03638</name>
</gene>
<dbReference type="GO" id="GO:0000287">
    <property type="term" value="F:magnesium ion binding"/>
    <property type="evidence" value="ECO:0007669"/>
    <property type="project" value="InterPro"/>
</dbReference>
<dbReference type="OrthoDB" id="1608002at2759"/>
<evidence type="ECO:0000256" key="4">
    <source>
        <dbReference type="ARBA" id="ARBA00022723"/>
    </source>
</evidence>
<evidence type="ECO:0000313" key="7">
    <source>
        <dbReference type="EMBL" id="RNF20998.1"/>
    </source>
</evidence>
<keyword evidence="6" id="KW-0460">Magnesium</keyword>
<name>A0A3R7PJQ4_9TRYP</name>
<evidence type="ECO:0000256" key="2">
    <source>
        <dbReference type="ARBA" id="ARBA00006220"/>
    </source>
</evidence>
<comment type="cofactor">
    <cofactor evidence="1">
        <name>Mg(2+)</name>
        <dbReference type="ChEBI" id="CHEBI:18420"/>
    </cofactor>
</comment>
<evidence type="ECO:0000256" key="3">
    <source>
        <dbReference type="ARBA" id="ARBA00012146"/>
    </source>
</evidence>
<reference evidence="7 8" key="1">
    <citation type="journal article" date="2018" name="BMC Genomics">
        <title>Genomic comparison of Trypanosoma conorhini and Trypanosoma rangeli to Trypanosoma cruzi strains of high and low virulence.</title>
        <authorList>
            <person name="Bradwell K.R."/>
            <person name="Koparde V.N."/>
            <person name="Matveyev A.V."/>
            <person name="Serrano M.G."/>
            <person name="Alves J.M."/>
            <person name="Parikh H."/>
            <person name="Huang B."/>
            <person name="Lee V."/>
            <person name="Espinosa-Alvarez O."/>
            <person name="Ortiz P.A."/>
            <person name="Costa-Martins A.G."/>
            <person name="Teixeira M.M."/>
            <person name="Buck G.A."/>
        </authorList>
    </citation>
    <scope>NUCLEOTIDE SEQUENCE [LARGE SCALE GENOMIC DNA]</scope>
    <source>
        <strain evidence="7 8">025E</strain>
    </source>
</reference>
<sequence>MRGTLLLRCGAGAGIALPSWKPQEFGAQGTHAWRMFFISDSAAEVAKLAGATAPAAAMRSAWHDLALHPAADPSIVTFVCEIPKGTRAKIELKPEEPHNPLAQDVAKKQEGQPLRFYTYGDIPFNYGFAPQTWEDPLLVDAVTKCAGDGDPIDVVEVSNSPLPRGSIRAVRVLGVLGLIDEAETDWKIIAETLRPDGGGMYGSLQKVPQELKSIIFRWMRDYKTTDGKKRNEFVFNGEIRGVDEALDVISACSNQYGSLLDGTVENPGYWLR</sequence>
<dbReference type="GO" id="GO:0005737">
    <property type="term" value="C:cytoplasm"/>
    <property type="evidence" value="ECO:0007669"/>
    <property type="project" value="InterPro"/>
</dbReference>
<evidence type="ECO:0000313" key="8">
    <source>
        <dbReference type="Proteomes" id="UP000284403"/>
    </source>
</evidence>
<evidence type="ECO:0000256" key="1">
    <source>
        <dbReference type="ARBA" id="ARBA00001946"/>
    </source>
</evidence>
<dbReference type="Proteomes" id="UP000284403">
    <property type="component" value="Unassembled WGS sequence"/>
</dbReference>
<protein>
    <recommendedName>
        <fullName evidence="3">inorganic diphosphatase</fullName>
        <ecNumber evidence="3">3.6.1.1</ecNumber>
    </recommendedName>
</protein>
<keyword evidence="8" id="KW-1185">Reference proteome</keyword>
<evidence type="ECO:0000256" key="6">
    <source>
        <dbReference type="ARBA" id="ARBA00022842"/>
    </source>
</evidence>
<keyword evidence="4" id="KW-0479">Metal-binding</keyword>
<accession>A0A3R7PJQ4</accession>
<dbReference type="SUPFAM" id="SSF50324">
    <property type="entry name" value="Inorganic pyrophosphatase"/>
    <property type="match status" value="1"/>
</dbReference>
<dbReference type="PROSITE" id="PS00387">
    <property type="entry name" value="PPASE"/>
    <property type="match status" value="1"/>
</dbReference>
<dbReference type="GeneID" id="40317249"/>
<comment type="similarity">
    <text evidence="2">Belongs to the PPase family.</text>
</comment>
<dbReference type="PANTHER" id="PTHR10286">
    <property type="entry name" value="INORGANIC PYROPHOSPHATASE"/>
    <property type="match status" value="1"/>
</dbReference>
<evidence type="ECO:0000256" key="5">
    <source>
        <dbReference type="ARBA" id="ARBA00022801"/>
    </source>
</evidence>
<dbReference type="AlphaFoldDB" id="A0A3R7PJQ4"/>
<dbReference type="InterPro" id="IPR008162">
    <property type="entry name" value="Pyrophosphatase"/>
</dbReference>
<dbReference type="RefSeq" id="XP_029229396.1">
    <property type="nucleotide sequence ID" value="XM_029370556.1"/>
</dbReference>
<keyword evidence="5 7" id="KW-0378">Hydrolase</keyword>
<organism evidence="7 8">
    <name type="scientific">Trypanosoma conorhini</name>
    <dbReference type="NCBI Taxonomy" id="83891"/>
    <lineage>
        <taxon>Eukaryota</taxon>
        <taxon>Discoba</taxon>
        <taxon>Euglenozoa</taxon>
        <taxon>Kinetoplastea</taxon>
        <taxon>Metakinetoplastina</taxon>
        <taxon>Trypanosomatida</taxon>
        <taxon>Trypanosomatidae</taxon>
        <taxon>Trypanosoma</taxon>
    </lineage>
</organism>
<dbReference type="Gene3D" id="3.90.80.10">
    <property type="entry name" value="Inorganic pyrophosphatase"/>
    <property type="match status" value="1"/>
</dbReference>
<dbReference type="GO" id="GO:0006796">
    <property type="term" value="P:phosphate-containing compound metabolic process"/>
    <property type="evidence" value="ECO:0007669"/>
    <property type="project" value="InterPro"/>
</dbReference>
<dbReference type="CDD" id="cd00412">
    <property type="entry name" value="pyrophosphatase"/>
    <property type="match status" value="1"/>
</dbReference>
<proteinExistence type="inferred from homology"/>